<accession>A0A1I2FB11</accession>
<dbReference type="AlphaFoldDB" id="A0A1I2FB11"/>
<evidence type="ECO:0000259" key="5">
    <source>
        <dbReference type="Pfam" id="PF00171"/>
    </source>
</evidence>
<reference evidence="6 7" key="1">
    <citation type="submission" date="2016-10" db="EMBL/GenBank/DDBJ databases">
        <authorList>
            <person name="de Groot N.N."/>
        </authorList>
    </citation>
    <scope>NUCLEOTIDE SEQUENCE [LARGE SCALE GENOMIC DNA]</scope>
    <source>
        <strain evidence="6 7">DSM 11443</strain>
    </source>
</reference>
<evidence type="ECO:0000256" key="3">
    <source>
        <dbReference type="PROSITE-ProRule" id="PRU10007"/>
    </source>
</evidence>
<dbReference type="EMBL" id="FOMW01000015">
    <property type="protein sequence ID" value="SFF02572.1"/>
    <property type="molecule type" value="Genomic_DNA"/>
</dbReference>
<dbReference type="Gene3D" id="3.40.605.10">
    <property type="entry name" value="Aldehyde Dehydrogenase, Chain A, domain 1"/>
    <property type="match status" value="1"/>
</dbReference>
<dbReference type="InterPro" id="IPR016163">
    <property type="entry name" value="Ald_DH_C"/>
</dbReference>
<gene>
    <name evidence="6" type="ORF">SAMN04488523_11544</name>
</gene>
<feature type="domain" description="Aldehyde dehydrogenase" evidence="5">
    <location>
        <begin position="25"/>
        <end position="485"/>
    </location>
</feature>
<evidence type="ECO:0000313" key="6">
    <source>
        <dbReference type="EMBL" id="SFF02572.1"/>
    </source>
</evidence>
<dbReference type="SUPFAM" id="SSF53720">
    <property type="entry name" value="ALDH-like"/>
    <property type="match status" value="1"/>
</dbReference>
<dbReference type="InterPro" id="IPR015590">
    <property type="entry name" value="Aldehyde_DH_dom"/>
</dbReference>
<keyword evidence="7" id="KW-1185">Reference proteome</keyword>
<dbReference type="InterPro" id="IPR016162">
    <property type="entry name" value="Ald_DH_N"/>
</dbReference>
<dbReference type="PROSITE" id="PS00687">
    <property type="entry name" value="ALDEHYDE_DEHYDR_GLU"/>
    <property type="match status" value="1"/>
</dbReference>
<feature type="active site" evidence="3">
    <location>
        <position position="258"/>
    </location>
</feature>
<comment type="similarity">
    <text evidence="1 4">Belongs to the aldehyde dehydrogenase family.</text>
</comment>
<dbReference type="OrthoDB" id="7827050at2"/>
<dbReference type="GO" id="GO:0016620">
    <property type="term" value="F:oxidoreductase activity, acting on the aldehyde or oxo group of donors, NAD or NADP as acceptor"/>
    <property type="evidence" value="ECO:0007669"/>
    <property type="project" value="InterPro"/>
</dbReference>
<keyword evidence="2 4" id="KW-0560">Oxidoreductase</keyword>
<dbReference type="RefSeq" id="WP_093925080.1">
    <property type="nucleotide sequence ID" value="NZ_FOMW01000015.1"/>
</dbReference>
<dbReference type="Proteomes" id="UP000198977">
    <property type="component" value="Unassembled WGS sequence"/>
</dbReference>
<dbReference type="InterPro" id="IPR016161">
    <property type="entry name" value="Ald_DH/histidinol_DH"/>
</dbReference>
<dbReference type="STRING" id="74348.SAMN04488523_11544"/>
<organism evidence="6 7">
    <name type="scientific">Sulfitobacter brevis</name>
    <dbReference type="NCBI Taxonomy" id="74348"/>
    <lineage>
        <taxon>Bacteria</taxon>
        <taxon>Pseudomonadati</taxon>
        <taxon>Pseudomonadota</taxon>
        <taxon>Alphaproteobacteria</taxon>
        <taxon>Rhodobacterales</taxon>
        <taxon>Roseobacteraceae</taxon>
        <taxon>Sulfitobacter</taxon>
    </lineage>
</organism>
<evidence type="ECO:0000313" key="7">
    <source>
        <dbReference type="Proteomes" id="UP000198977"/>
    </source>
</evidence>
<dbReference type="InterPro" id="IPR029510">
    <property type="entry name" value="Ald_DH_CS_GLU"/>
</dbReference>
<proteinExistence type="inferred from homology"/>
<dbReference type="Pfam" id="PF00171">
    <property type="entry name" value="Aldedh"/>
    <property type="match status" value="1"/>
</dbReference>
<name>A0A1I2FB11_9RHOB</name>
<evidence type="ECO:0000256" key="1">
    <source>
        <dbReference type="ARBA" id="ARBA00009986"/>
    </source>
</evidence>
<dbReference type="CDD" id="cd07107">
    <property type="entry name" value="ALDH_PhdK-like"/>
    <property type="match status" value="1"/>
</dbReference>
<dbReference type="Gene3D" id="3.40.309.10">
    <property type="entry name" value="Aldehyde Dehydrogenase, Chain A, domain 2"/>
    <property type="match status" value="1"/>
</dbReference>
<dbReference type="FunFam" id="3.40.605.10:FF:000007">
    <property type="entry name" value="NAD/NADP-dependent betaine aldehyde dehydrogenase"/>
    <property type="match status" value="1"/>
</dbReference>
<sequence length="493" mass="52581">MTGITRLDLENVLPKHRDIYLGGLWQAPVSGRYVDTLNPGTGEPLASVADGGREDVDAAVKMARLGFLEWRDVVPLERARILKEIATILRRHGDELAMIDAANCGNPYTEMRGDAAIAAAQMDLFAGLVTEMKGDTIPMGPDRLNLSVREPLGVVARILAFNHPFMFCGGKMAAPLAAGNAVIIKPPVQAPLSALRLAELVDGLLPQGVFSVLPGGTEAGAALAEHPGVDKVTLIGSVEAGRAVMRAAANTVKPVLLELGGKNALIAYPDSKPKRIAEAMVTGMNFGWCGQSCGSTSRAFLHDDIHDAVIEHLDEAVARYRPGLPTDPDTTMGALVSKTHFDRVMSFIQSAKSEGAQVVTGGQAFTEGAMAKGYFIAPTIFSGVTPDMRIAREEIFGPVLAIQRWSDETDMLAQVNGLNVGLTCAIWTRDLAIAHRAAKRVEAGFVWINEVGRHFLGAPFGGVKQSGIGREEGIGELISFTHEKNIHVNLSGQ</sequence>
<evidence type="ECO:0000256" key="4">
    <source>
        <dbReference type="RuleBase" id="RU003345"/>
    </source>
</evidence>
<evidence type="ECO:0000256" key="2">
    <source>
        <dbReference type="ARBA" id="ARBA00023002"/>
    </source>
</evidence>
<protein>
    <submittedName>
        <fullName evidence="6">Betaine-aldehyde dehydrogenase</fullName>
    </submittedName>
</protein>
<dbReference type="PANTHER" id="PTHR11699">
    <property type="entry name" value="ALDEHYDE DEHYDROGENASE-RELATED"/>
    <property type="match status" value="1"/>
</dbReference>